<dbReference type="SUPFAM" id="SSF56784">
    <property type="entry name" value="HAD-like"/>
    <property type="match status" value="1"/>
</dbReference>
<name>A0ABZ0IDC2_9GAMM</name>
<evidence type="ECO:0000313" key="4">
    <source>
        <dbReference type="EMBL" id="WOJ97552.1"/>
    </source>
</evidence>
<keyword evidence="3" id="KW-0460">Magnesium</keyword>
<accession>A0ABZ0IDC2</accession>
<organism evidence="4 5">
    <name type="scientific">Congregibacter brevis</name>
    <dbReference type="NCBI Taxonomy" id="3081201"/>
    <lineage>
        <taxon>Bacteria</taxon>
        <taxon>Pseudomonadati</taxon>
        <taxon>Pseudomonadota</taxon>
        <taxon>Gammaproteobacteria</taxon>
        <taxon>Cellvibrionales</taxon>
        <taxon>Halieaceae</taxon>
        <taxon>Congregibacter</taxon>
    </lineage>
</organism>
<evidence type="ECO:0000256" key="1">
    <source>
        <dbReference type="ARBA" id="ARBA00022723"/>
    </source>
</evidence>
<dbReference type="InterPro" id="IPR050582">
    <property type="entry name" value="HAD-like_SerB"/>
</dbReference>
<dbReference type="NCBIfam" id="TIGR01490">
    <property type="entry name" value="HAD-SF-IB-hyp1"/>
    <property type="match status" value="1"/>
</dbReference>
<dbReference type="InterPro" id="IPR023214">
    <property type="entry name" value="HAD_sf"/>
</dbReference>
<dbReference type="InterPro" id="IPR036412">
    <property type="entry name" value="HAD-like_sf"/>
</dbReference>
<dbReference type="Gene3D" id="1.20.1440.100">
    <property type="entry name" value="SG protein - dephosphorylation function"/>
    <property type="match status" value="1"/>
</dbReference>
<dbReference type="PANTHER" id="PTHR43344:SF13">
    <property type="entry name" value="PHOSPHATASE RV3661-RELATED"/>
    <property type="match status" value="1"/>
</dbReference>
<gene>
    <name evidence="4" type="ORF">R0137_03030</name>
</gene>
<dbReference type="NCBIfam" id="TIGR01488">
    <property type="entry name" value="HAD-SF-IB"/>
    <property type="match status" value="1"/>
</dbReference>
<keyword evidence="2 4" id="KW-0378">Hydrolase</keyword>
<sequence>MTLAIFDLDNTLIAGDSDHLWGEYLCTQNMVDETQFRAANEGFYADYQRGELDIQAYLAFALAPLAGRSPESLRELQTSFLKDCIEPILLSAAAGLIQEHRSRGDRLLIITATNEFVTAPIARLLGIEELLGCAVEVANGVLTGRPTGTLTYREGKVARLKEWLIEEGESLEGAWFYSDSHNDLPLLEVVDNPVAVDADPTLSHIAQDRGWPQISLRA</sequence>
<dbReference type="CDD" id="cd02612">
    <property type="entry name" value="HAD_PGPPase"/>
    <property type="match status" value="1"/>
</dbReference>
<keyword evidence="5" id="KW-1185">Reference proteome</keyword>
<keyword evidence="1" id="KW-0479">Metal-binding</keyword>
<dbReference type="InterPro" id="IPR006385">
    <property type="entry name" value="HAD_hydro_SerB1"/>
</dbReference>
<dbReference type="PANTHER" id="PTHR43344">
    <property type="entry name" value="PHOSPHOSERINE PHOSPHATASE"/>
    <property type="match status" value="1"/>
</dbReference>
<dbReference type="RefSeq" id="WP_407328439.1">
    <property type="nucleotide sequence ID" value="NZ_CP136865.1"/>
</dbReference>
<evidence type="ECO:0000256" key="3">
    <source>
        <dbReference type="ARBA" id="ARBA00022842"/>
    </source>
</evidence>
<evidence type="ECO:0000256" key="2">
    <source>
        <dbReference type="ARBA" id="ARBA00022801"/>
    </source>
</evidence>
<reference evidence="4 5" key="1">
    <citation type="submission" date="2023-10" db="EMBL/GenBank/DDBJ databases">
        <title>Two novel species belonging to the OM43/NOR5 clade.</title>
        <authorList>
            <person name="Park M."/>
        </authorList>
    </citation>
    <scope>NUCLEOTIDE SEQUENCE [LARGE SCALE GENOMIC DNA]</scope>
    <source>
        <strain evidence="4 5">IMCC45268</strain>
    </source>
</reference>
<dbReference type="EC" id="3.1.3.-" evidence="4"/>
<evidence type="ECO:0000313" key="5">
    <source>
        <dbReference type="Proteomes" id="UP001626549"/>
    </source>
</evidence>
<dbReference type="Gene3D" id="3.40.50.1000">
    <property type="entry name" value="HAD superfamily/HAD-like"/>
    <property type="match status" value="1"/>
</dbReference>
<protein>
    <submittedName>
        <fullName evidence="4">HAD family hydrolase</fullName>
        <ecNumber evidence="4">3.1.3.-</ecNumber>
    </submittedName>
</protein>
<dbReference type="Pfam" id="PF12710">
    <property type="entry name" value="HAD"/>
    <property type="match status" value="1"/>
</dbReference>
<dbReference type="EMBL" id="CP136865">
    <property type="protein sequence ID" value="WOJ97552.1"/>
    <property type="molecule type" value="Genomic_DNA"/>
</dbReference>
<proteinExistence type="predicted"/>
<dbReference type="GO" id="GO:0016787">
    <property type="term" value="F:hydrolase activity"/>
    <property type="evidence" value="ECO:0007669"/>
    <property type="project" value="UniProtKB-KW"/>
</dbReference>
<dbReference type="Proteomes" id="UP001626549">
    <property type="component" value="Chromosome"/>
</dbReference>